<dbReference type="EMBL" id="BTGB01000009">
    <property type="protein sequence ID" value="GMM48732.1"/>
    <property type="molecule type" value="Genomic_DNA"/>
</dbReference>
<reference evidence="2 3" key="1">
    <citation type="journal article" date="2023" name="Elife">
        <title>Identification of key yeast species and microbe-microbe interactions impacting larval growth of Drosophila in the wild.</title>
        <authorList>
            <person name="Mure A."/>
            <person name="Sugiura Y."/>
            <person name="Maeda R."/>
            <person name="Honda K."/>
            <person name="Sakurai N."/>
            <person name="Takahashi Y."/>
            <person name="Watada M."/>
            <person name="Katoh T."/>
            <person name="Gotoh A."/>
            <person name="Gotoh Y."/>
            <person name="Taniguchi I."/>
            <person name="Nakamura K."/>
            <person name="Hayashi T."/>
            <person name="Katayama T."/>
            <person name="Uemura T."/>
            <person name="Hattori Y."/>
        </authorList>
    </citation>
    <scope>NUCLEOTIDE SEQUENCE [LARGE SCALE GENOMIC DNA]</scope>
    <source>
        <strain evidence="2 3">PK-24</strain>
    </source>
</reference>
<dbReference type="SUPFAM" id="SSF81606">
    <property type="entry name" value="PP2C-like"/>
    <property type="match status" value="1"/>
</dbReference>
<dbReference type="AlphaFoldDB" id="A0AAV5RCA5"/>
<name>A0AAV5RCA5_PICKL</name>
<evidence type="ECO:0000313" key="3">
    <source>
        <dbReference type="Proteomes" id="UP001378960"/>
    </source>
</evidence>
<dbReference type="PROSITE" id="PS51746">
    <property type="entry name" value="PPM_2"/>
    <property type="match status" value="1"/>
</dbReference>
<dbReference type="SMART" id="SM00332">
    <property type="entry name" value="PP2Cc"/>
    <property type="match status" value="1"/>
</dbReference>
<evidence type="ECO:0000259" key="1">
    <source>
        <dbReference type="PROSITE" id="PS51746"/>
    </source>
</evidence>
<organism evidence="2 3">
    <name type="scientific">Pichia kluyveri</name>
    <name type="common">Yeast</name>
    <dbReference type="NCBI Taxonomy" id="36015"/>
    <lineage>
        <taxon>Eukaryota</taxon>
        <taxon>Fungi</taxon>
        <taxon>Dikarya</taxon>
        <taxon>Ascomycota</taxon>
        <taxon>Saccharomycotina</taxon>
        <taxon>Pichiomycetes</taxon>
        <taxon>Pichiales</taxon>
        <taxon>Pichiaceae</taxon>
        <taxon>Pichia</taxon>
    </lineage>
</organism>
<dbReference type="Proteomes" id="UP001378960">
    <property type="component" value="Unassembled WGS sequence"/>
</dbReference>
<dbReference type="InterPro" id="IPR001932">
    <property type="entry name" value="PPM-type_phosphatase-like_dom"/>
</dbReference>
<keyword evidence="3" id="KW-1185">Reference proteome</keyword>
<dbReference type="InterPro" id="IPR015655">
    <property type="entry name" value="PP2C"/>
</dbReference>
<gene>
    <name evidence="2" type="ORF">DAPK24_053300</name>
</gene>
<dbReference type="CDD" id="cd00143">
    <property type="entry name" value="PP2Cc"/>
    <property type="match status" value="1"/>
</dbReference>
<accession>A0AAV5RCA5</accession>
<evidence type="ECO:0000313" key="2">
    <source>
        <dbReference type="EMBL" id="GMM48732.1"/>
    </source>
</evidence>
<comment type="caution">
    <text evidence="2">The sequence shown here is derived from an EMBL/GenBank/DDBJ whole genome shotgun (WGS) entry which is preliminary data.</text>
</comment>
<dbReference type="InterPro" id="IPR036457">
    <property type="entry name" value="PPM-type-like_dom_sf"/>
</dbReference>
<dbReference type="Gene3D" id="3.60.40.10">
    <property type="entry name" value="PPM-type phosphatase domain"/>
    <property type="match status" value="1"/>
</dbReference>
<feature type="domain" description="PPM-type phosphatase" evidence="1">
    <location>
        <begin position="97"/>
        <end position="512"/>
    </location>
</feature>
<proteinExistence type="predicted"/>
<protein>
    <submittedName>
        <fullName evidence="2">Type 2C protein phosphatase</fullName>
    </submittedName>
</protein>
<dbReference type="PANTHER" id="PTHR13832">
    <property type="entry name" value="PROTEIN PHOSPHATASE 2C"/>
    <property type="match status" value="1"/>
</dbReference>
<sequence>MMKMKIKLNTNLICKRSISQHLTIHAMKLKSPINFHVDLLKVPSNFGYYTSRVNRMYNEDRWQTSILDLKPDELINKKSTLNNDKLIEETNRVKEPKYTANSPPIDRTIFAFGVFDGHGGDECSSYLKNHLYENIENLCINEDTILKLKDFYKLKISGYWKRWGRKIGDVMVSECKIENKVKLFIDEVNEKHGIVKREVKVDNKVDEIDHDHDDDNENEMDEKFIEWNDFSNGKKLWLVLNMMISEKRLTHWEIFKIRIWLGYLFTDYQFLTFENAQNDLRLSKNKSKDIEDIKRKIIHSGSTCTSFFTYPLKWKNDNNNRYFYQDNVLSRLVVAHVGDTRAIICDKDGLAHSLTKDHHPSNPIESSRLRKLSAGLIMTDSFGEERFLNFANTRSFGDISAKNAGITSEPEISEYLIGNSTMIEEFKNDENNFEIINNNEIKDFGGDEGFIVLISDGITNNLSDQEIVDLIMMNFNNKGNNKGNPMNGSREVVEFVQCINGDDNATCLVIRLNGWGKWPINDRTGKLREERMMDAGYKSFDR</sequence>
<dbReference type="Pfam" id="PF00481">
    <property type="entry name" value="PP2C"/>
    <property type="match status" value="2"/>
</dbReference>
<dbReference type="GO" id="GO:0004722">
    <property type="term" value="F:protein serine/threonine phosphatase activity"/>
    <property type="evidence" value="ECO:0007669"/>
    <property type="project" value="InterPro"/>
</dbReference>
<dbReference type="PANTHER" id="PTHR13832:SF589">
    <property type="entry name" value="[PYRUVATE DEHYDROGENASE [ACETYL-TRANSFERRING]]-PHOSPHATASE 2, MITOCHONDRIAL"/>
    <property type="match status" value="1"/>
</dbReference>